<accession>A0A7J8TZY1</accession>
<proteinExistence type="predicted"/>
<dbReference type="PANTHER" id="PTHR47074">
    <property type="entry name" value="BNAC02G40300D PROTEIN"/>
    <property type="match status" value="1"/>
</dbReference>
<dbReference type="SUPFAM" id="SSF53098">
    <property type="entry name" value="Ribonuclease H-like"/>
    <property type="match status" value="1"/>
</dbReference>
<dbReference type="AlphaFoldDB" id="A0A7J8TZY1"/>
<feature type="domain" description="RNase H type-1" evidence="1">
    <location>
        <begin position="89"/>
        <end position="167"/>
    </location>
</feature>
<dbReference type="InterPro" id="IPR002156">
    <property type="entry name" value="RNaseH_domain"/>
</dbReference>
<dbReference type="EMBL" id="JABFAB010000003">
    <property type="protein sequence ID" value="MBA0643772.1"/>
    <property type="molecule type" value="Genomic_DNA"/>
</dbReference>
<dbReference type="CDD" id="cd06222">
    <property type="entry name" value="RNase_H_like"/>
    <property type="match status" value="1"/>
</dbReference>
<comment type="caution">
    <text evidence="2">The sequence shown here is derived from an EMBL/GenBank/DDBJ whole genome shotgun (WGS) entry which is preliminary data.</text>
</comment>
<dbReference type="Pfam" id="PF13456">
    <property type="entry name" value="RVT_3"/>
    <property type="match status" value="1"/>
</dbReference>
<protein>
    <recommendedName>
        <fullName evidence="1">RNase H type-1 domain-containing protein</fullName>
    </recommendedName>
</protein>
<feature type="non-terminal residue" evidence="2">
    <location>
        <position position="1"/>
    </location>
</feature>
<evidence type="ECO:0000259" key="1">
    <source>
        <dbReference type="Pfam" id="PF13456"/>
    </source>
</evidence>
<name>A0A7J8TZY1_9ROSI</name>
<organism evidence="2 3">
    <name type="scientific">Gossypium klotzschianum</name>
    <dbReference type="NCBI Taxonomy" id="34286"/>
    <lineage>
        <taxon>Eukaryota</taxon>
        <taxon>Viridiplantae</taxon>
        <taxon>Streptophyta</taxon>
        <taxon>Embryophyta</taxon>
        <taxon>Tracheophyta</taxon>
        <taxon>Spermatophyta</taxon>
        <taxon>Magnoliopsida</taxon>
        <taxon>eudicotyledons</taxon>
        <taxon>Gunneridae</taxon>
        <taxon>Pentapetalae</taxon>
        <taxon>rosids</taxon>
        <taxon>malvids</taxon>
        <taxon>Malvales</taxon>
        <taxon>Malvaceae</taxon>
        <taxon>Malvoideae</taxon>
        <taxon>Gossypium</taxon>
    </lineage>
</organism>
<reference evidence="2 3" key="1">
    <citation type="journal article" date="2019" name="Genome Biol. Evol.">
        <title>Insights into the evolution of the New World diploid cottons (Gossypium, subgenus Houzingenia) based on genome sequencing.</title>
        <authorList>
            <person name="Grover C.E."/>
            <person name="Arick M.A. 2nd"/>
            <person name="Thrash A."/>
            <person name="Conover J.L."/>
            <person name="Sanders W.S."/>
            <person name="Peterson D.G."/>
            <person name="Frelichowski J.E."/>
            <person name="Scheffler J.A."/>
            <person name="Scheffler B.E."/>
            <person name="Wendel J.F."/>
        </authorList>
    </citation>
    <scope>NUCLEOTIDE SEQUENCE [LARGE SCALE GENOMIC DNA]</scope>
    <source>
        <strain evidence="2">57</strain>
        <tissue evidence="2">Leaf</tissue>
    </source>
</reference>
<feature type="non-terminal residue" evidence="2">
    <location>
        <position position="170"/>
    </location>
</feature>
<dbReference type="GO" id="GO:0004523">
    <property type="term" value="F:RNA-DNA hybrid ribonuclease activity"/>
    <property type="evidence" value="ECO:0007669"/>
    <property type="project" value="InterPro"/>
</dbReference>
<gene>
    <name evidence="2" type="ORF">Goklo_028031</name>
</gene>
<dbReference type="InterPro" id="IPR036397">
    <property type="entry name" value="RNaseH_sf"/>
</dbReference>
<sequence>RPIGSANCPRCHNGVETVDHVFQDCQQTKEIWHQLGILLHEGQHSTASETMNLFKRYLGEVDGAKEKLVVCKVPLVCWKMPKEHFVKINFDARFCKQNNKSCSRIIIRDDSGLVLWSKTIMHVNIHSPFAAEAMACFQAAEMGLQLGFLRVEIEGDSLAVIRKLNEERVE</sequence>
<evidence type="ECO:0000313" key="3">
    <source>
        <dbReference type="Proteomes" id="UP000593573"/>
    </source>
</evidence>
<dbReference type="InterPro" id="IPR044730">
    <property type="entry name" value="RNase_H-like_dom_plant"/>
</dbReference>
<dbReference type="PANTHER" id="PTHR47074:SF61">
    <property type="entry name" value="RNASE H TYPE-1 DOMAIN-CONTAINING PROTEIN"/>
    <property type="match status" value="1"/>
</dbReference>
<keyword evidence="3" id="KW-1185">Reference proteome</keyword>
<dbReference type="OrthoDB" id="10304695at2759"/>
<dbReference type="Proteomes" id="UP000593573">
    <property type="component" value="Unassembled WGS sequence"/>
</dbReference>
<evidence type="ECO:0000313" key="2">
    <source>
        <dbReference type="EMBL" id="MBA0643772.1"/>
    </source>
</evidence>
<dbReference type="InterPro" id="IPR052929">
    <property type="entry name" value="RNase_H-like_EbsB-rel"/>
</dbReference>
<dbReference type="Gene3D" id="3.30.420.10">
    <property type="entry name" value="Ribonuclease H-like superfamily/Ribonuclease H"/>
    <property type="match status" value="1"/>
</dbReference>
<dbReference type="InterPro" id="IPR012337">
    <property type="entry name" value="RNaseH-like_sf"/>
</dbReference>
<dbReference type="GO" id="GO:0003676">
    <property type="term" value="F:nucleic acid binding"/>
    <property type="evidence" value="ECO:0007669"/>
    <property type="project" value="InterPro"/>
</dbReference>